<sequence length="105" mass="11626">MRSTTDPDSTHHTLHNLLVLSQILGLLPTSYTSDTPFTSLVNYIIPLLQYGLIVAGFYWVQDEVATFRATSLSSTLISVTILQFILASFTLVHALTKVNTLMLLV</sequence>
<dbReference type="AlphaFoldDB" id="A0A8D8XDX1"/>
<keyword evidence="1" id="KW-1133">Transmembrane helix</keyword>
<dbReference type="EMBL" id="HBUF01302592">
    <property type="protein sequence ID" value="CAG6691443.1"/>
    <property type="molecule type" value="Transcribed_RNA"/>
</dbReference>
<feature type="transmembrane region" description="Helical" evidence="1">
    <location>
        <begin position="40"/>
        <end position="60"/>
    </location>
</feature>
<proteinExistence type="predicted"/>
<evidence type="ECO:0000313" key="2">
    <source>
        <dbReference type="EMBL" id="CAG6691444.1"/>
    </source>
</evidence>
<organism evidence="2">
    <name type="scientific">Cacopsylla melanoneura</name>
    <dbReference type="NCBI Taxonomy" id="428564"/>
    <lineage>
        <taxon>Eukaryota</taxon>
        <taxon>Metazoa</taxon>
        <taxon>Ecdysozoa</taxon>
        <taxon>Arthropoda</taxon>
        <taxon>Hexapoda</taxon>
        <taxon>Insecta</taxon>
        <taxon>Pterygota</taxon>
        <taxon>Neoptera</taxon>
        <taxon>Paraneoptera</taxon>
        <taxon>Hemiptera</taxon>
        <taxon>Sternorrhyncha</taxon>
        <taxon>Psylloidea</taxon>
        <taxon>Psyllidae</taxon>
        <taxon>Psyllinae</taxon>
        <taxon>Cacopsylla</taxon>
    </lineage>
</organism>
<protein>
    <submittedName>
        <fullName evidence="2">Uncharacterized protein</fullName>
    </submittedName>
</protein>
<keyword evidence="1" id="KW-0472">Membrane</keyword>
<accession>A0A8D8XDX1</accession>
<reference evidence="2" key="1">
    <citation type="submission" date="2021-05" db="EMBL/GenBank/DDBJ databases">
        <authorList>
            <person name="Alioto T."/>
            <person name="Alioto T."/>
            <person name="Gomez Garrido J."/>
        </authorList>
    </citation>
    <scope>NUCLEOTIDE SEQUENCE</scope>
</reference>
<evidence type="ECO:0000256" key="1">
    <source>
        <dbReference type="SAM" id="Phobius"/>
    </source>
</evidence>
<dbReference type="EMBL" id="HBUF01302593">
    <property type="protein sequence ID" value="CAG6691444.1"/>
    <property type="molecule type" value="Transcribed_RNA"/>
</dbReference>
<feature type="transmembrane region" description="Helical" evidence="1">
    <location>
        <begin position="72"/>
        <end position="95"/>
    </location>
</feature>
<name>A0A8D8XDX1_9HEMI</name>
<keyword evidence="1" id="KW-0812">Transmembrane</keyword>